<dbReference type="GeneTree" id="ENSGT01150000287333"/>
<protein>
    <submittedName>
        <fullName evidence="2">Uncharacterized protein</fullName>
    </submittedName>
</protein>
<proteinExistence type="predicted"/>
<reference evidence="2 3" key="1">
    <citation type="submission" date="2013-03" db="EMBL/GenBank/DDBJ databases">
        <authorList>
            <person name="Warren W."/>
            <person name="Wilson R.K."/>
        </authorList>
    </citation>
    <scope>NUCLEOTIDE SEQUENCE</scope>
</reference>
<reference evidence="2" key="3">
    <citation type="submission" date="2025-09" db="UniProtKB">
        <authorList>
            <consortium name="Ensembl"/>
        </authorList>
    </citation>
    <scope>IDENTIFICATION</scope>
</reference>
<dbReference type="Proteomes" id="UP000233100">
    <property type="component" value="Chromosome 11"/>
</dbReference>
<dbReference type="PANTHER" id="PTHR46254:SF11">
    <property type="entry name" value="SECRETED PROTEIN"/>
    <property type="match status" value="1"/>
</dbReference>
<dbReference type="PANTHER" id="PTHR46254">
    <property type="entry name" value="PROTEIN GVQW1-RELATED"/>
    <property type="match status" value="1"/>
</dbReference>
<feature type="chain" id="PRO_5030985129" evidence="1">
    <location>
        <begin position="18"/>
        <end position="159"/>
    </location>
</feature>
<name>A0A7N9D6M6_MACFA</name>
<feature type="signal peptide" evidence="1">
    <location>
        <begin position="1"/>
        <end position="17"/>
    </location>
</feature>
<organism evidence="2 3">
    <name type="scientific">Macaca fascicularis</name>
    <name type="common">Crab-eating macaque</name>
    <name type="synonym">Cynomolgus monkey</name>
    <dbReference type="NCBI Taxonomy" id="9541"/>
    <lineage>
        <taxon>Eukaryota</taxon>
        <taxon>Metazoa</taxon>
        <taxon>Chordata</taxon>
        <taxon>Craniata</taxon>
        <taxon>Vertebrata</taxon>
        <taxon>Euteleostomi</taxon>
        <taxon>Mammalia</taxon>
        <taxon>Eutheria</taxon>
        <taxon>Euarchontoglires</taxon>
        <taxon>Primates</taxon>
        <taxon>Haplorrhini</taxon>
        <taxon>Catarrhini</taxon>
        <taxon>Cercopithecidae</taxon>
        <taxon>Cercopithecinae</taxon>
        <taxon>Macaca</taxon>
    </lineage>
</organism>
<evidence type="ECO:0000256" key="1">
    <source>
        <dbReference type="SAM" id="SignalP"/>
    </source>
</evidence>
<evidence type="ECO:0000313" key="3">
    <source>
        <dbReference type="Proteomes" id="UP000233100"/>
    </source>
</evidence>
<dbReference type="Ensembl" id="ENSMFAT00000092532.1">
    <property type="protein sequence ID" value="ENSMFAP00000062002.1"/>
    <property type="gene ID" value="ENSMFAG00000051286.1"/>
</dbReference>
<evidence type="ECO:0000313" key="2">
    <source>
        <dbReference type="Ensembl" id="ENSMFAP00000062002.1"/>
    </source>
</evidence>
<reference evidence="2" key="2">
    <citation type="submission" date="2025-08" db="UniProtKB">
        <authorList>
            <consortium name="Ensembl"/>
        </authorList>
    </citation>
    <scope>IDENTIFICATION</scope>
</reference>
<accession>A0A7N9D6M6</accession>
<keyword evidence="1" id="KW-0732">Signal</keyword>
<keyword evidence="3" id="KW-1185">Reference proteome</keyword>
<sequence length="159" mass="18247">ATVTAELFFFFLRWSLALLPGWSAVVRSPLTAISASQVQVISCLSLLGSWDYRCPPPHPVNFYIFSRDGVSPCWPGWSQSLDLVIAHLGLPKCWDYRREPPHRASFEFLKNFQLRPDAVAHTCNPQHLGRPRWADHEVRRPRPPWPTRCNVVSTKNTKN</sequence>
<dbReference type="AlphaFoldDB" id="A0A7N9D6M6"/>